<evidence type="ECO:0000313" key="2">
    <source>
        <dbReference type="WBParaSite" id="Hba_06110"/>
    </source>
</evidence>
<organism evidence="1 2">
    <name type="scientific">Heterorhabditis bacteriophora</name>
    <name type="common">Entomopathogenic nematode worm</name>
    <dbReference type="NCBI Taxonomy" id="37862"/>
    <lineage>
        <taxon>Eukaryota</taxon>
        <taxon>Metazoa</taxon>
        <taxon>Ecdysozoa</taxon>
        <taxon>Nematoda</taxon>
        <taxon>Chromadorea</taxon>
        <taxon>Rhabditida</taxon>
        <taxon>Rhabditina</taxon>
        <taxon>Rhabditomorpha</taxon>
        <taxon>Strongyloidea</taxon>
        <taxon>Heterorhabditidae</taxon>
        <taxon>Heterorhabditis</taxon>
    </lineage>
</organism>
<dbReference type="Proteomes" id="UP000095283">
    <property type="component" value="Unplaced"/>
</dbReference>
<sequence>MVVGLGLVYVYCPLHKCHLRCTRSPKGNKKVHFRMENNQVYSTDGFNACFENNSQSLNQFIVCFGVK</sequence>
<dbReference type="AlphaFoldDB" id="A0A1I7WLU2"/>
<dbReference type="WBParaSite" id="Hba_06110">
    <property type="protein sequence ID" value="Hba_06110"/>
    <property type="gene ID" value="Hba_06110"/>
</dbReference>
<accession>A0A1I7WLU2</accession>
<keyword evidence="1" id="KW-1185">Reference proteome</keyword>
<evidence type="ECO:0000313" key="1">
    <source>
        <dbReference type="Proteomes" id="UP000095283"/>
    </source>
</evidence>
<name>A0A1I7WLU2_HETBA</name>
<proteinExistence type="predicted"/>
<reference evidence="2" key="1">
    <citation type="submission" date="2016-11" db="UniProtKB">
        <authorList>
            <consortium name="WormBaseParasite"/>
        </authorList>
    </citation>
    <scope>IDENTIFICATION</scope>
</reference>
<protein>
    <submittedName>
        <fullName evidence="2">Secreted protein</fullName>
    </submittedName>
</protein>